<name>A0A7Y9UKD2_9ACTN</name>
<dbReference type="EMBL" id="JACCAC010000001">
    <property type="protein sequence ID" value="NYG55258.1"/>
    <property type="molecule type" value="Genomic_DNA"/>
</dbReference>
<accession>A0A7Y9UKD2</accession>
<proteinExistence type="predicted"/>
<dbReference type="AlphaFoldDB" id="A0A7Y9UKD2"/>
<dbReference type="Proteomes" id="UP000544110">
    <property type="component" value="Unassembled WGS sequence"/>
</dbReference>
<keyword evidence="2" id="KW-1185">Reference proteome</keyword>
<reference evidence="1 2" key="1">
    <citation type="submission" date="2020-07" db="EMBL/GenBank/DDBJ databases">
        <title>Sequencing the genomes of 1000 actinobacteria strains.</title>
        <authorList>
            <person name="Klenk H.-P."/>
        </authorList>
    </citation>
    <scope>NUCLEOTIDE SEQUENCE [LARGE SCALE GENOMIC DNA]</scope>
    <source>
        <strain evidence="1 2">DSM 24552</strain>
    </source>
</reference>
<dbReference type="RefSeq" id="WP_179517737.1">
    <property type="nucleotide sequence ID" value="NZ_JACCAC010000001.1"/>
</dbReference>
<protein>
    <submittedName>
        <fullName evidence="1">Uncharacterized protein</fullName>
    </submittedName>
</protein>
<gene>
    <name evidence="1" type="ORF">BJ989_001562</name>
</gene>
<organism evidence="1 2">
    <name type="scientific">Nocardioides perillae</name>
    <dbReference type="NCBI Taxonomy" id="1119534"/>
    <lineage>
        <taxon>Bacteria</taxon>
        <taxon>Bacillati</taxon>
        <taxon>Actinomycetota</taxon>
        <taxon>Actinomycetes</taxon>
        <taxon>Propionibacteriales</taxon>
        <taxon>Nocardioidaceae</taxon>
        <taxon>Nocardioides</taxon>
    </lineage>
</organism>
<sequence length="78" mass="7912">MMTIATTAKPMSLTGTSRALVPTCAHASLVAVQGTRAPIAAQRADVVGVRTGVEARGGAALVPATPFWGTPAWRPPTS</sequence>
<comment type="caution">
    <text evidence="1">The sequence shown here is derived from an EMBL/GenBank/DDBJ whole genome shotgun (WGS) entry which is preliminary data.</text>
</comment>
<evidence type="ECO:0000313" key="2">
    <source>
        <dbReference type="Proteomes" id="UP000544110"/>
    </source>
</evidence>
<evidence type="ECO:0000313" key="1">
    <source>
        <dbReference type="EMBL" id="NYG55258.1"/>
    </source>
</evidence>